<comment type="caution">
    <text evidence="2">The sequence shown here is derived from an EMBL/GenBank/DDBJ whole genome shotgun (WGS) entry which is preliminary data.</text>
</comment>
<accession>A0AAW2GPB7</accession>
<dbReference type="AlphaFoldDB" id="A0AAW2GPB7"/>
<organism evidence="2 3">
    <name type="scientific">Cardiocondyla obscurior</name>
    <dbReference type="NCBI Taxonomy" id="286306"/>
    <lineage>
        <taxon>Eukaryota</taxon>
        <taxon>Metazoa</taxon>
        <taxon>Ecdysozoa</taxon>
        <taxon>Arthropoda</taxon>
        <taxon>Hexapoda</taxon>
        <taxon>Insecta</taxon>
        <taxon>Pterygota</taxon>
        <taxon>Neoptera</taxon>
        <taxon>Endopterygota</taxon>
        <taxon>Hymenoptera</taxon>
        <taxon>Apocrita</taxon>
        <taxon>Aculeata</taxon>
        <taxon>Formicoidea</taxon>
        <taxon>Formicidae</taxon>
        <taxon>Myrmicinae</taxon>
        <taxon>Cardiocondyla</taxon>
    </lineage>
</organism>
<feature type="compositionally biased region" description="Basic residues" evidence="1">
    <location>
        <begin position="67"/>
        <end position="78"/>
    </location>
</feature>
<evidence type="ECO:0000256" key="1">
    <source>
        <dbReference type="SAM" id="MobiDB-lite"/>
    </source>
</evidence>
<sequence>MVQLMVFRLQPRARNRTREKKKKPFGRGSRGDHYLMTTRGERVLSIGKKKPRYSPYGRPDRGESTSRRRALRRRRPRRAYASVRGERSPSAAGVGGRGEKGGERNERTCRRRGRPRGQRGRSGSPRVHGSAAA</sequence>
<keyword evidence="3" id="KW-1185">Reference proteome</keyword>
<evidence type="ECO:0000313" key="3">
    <source>
        <dbReference type="Proteomes" id="UP001430953"/>
    </source>
</evidence>
<reference evidence="2 3" key="1">
    <citation type="submission" date="2023-03" db="EMBL/GenBank/DDBJ databases">
        <title>High recombination rates correlate with genetic variation in Cardiocondyla obscurior ants.</title>
        <authorList>
            <person name="Errbii M."/>
        </authorList>
    </citation>
    <scope>NUCLEOTIDE SEQUENCE [LARGE SCALE GENOMIC DNA]</scope>
    <source>
        <strain evidence="2">Alpha-2009</strain>
        <tissue evidence="2">Whole body</tissue>
    </source>
</reference>
<protein>
    <submittedName>
        <fullName evidence="2">Uncharacterized protein</fullName>
    </submittedName>
</protein>
<evidence type="ECO:0000313" key="2">
    <source>
        <dbReference type="EMBL" id="KAL0129027.1"/>
    </source>
</evidence>
<dbReference type="EMBL" id="JADYXP020000003">
    <property type="protein sequence ID" value="KAL0129027.1"/>
    <property type="molecule type" value="Genomic_DNA"/>
</dbReference>
<name>A0AAW2GPB7_9HYME</name>
<dbReference type="Proteomes" id="UP001430953">
    <property type="component" value="Unassembled WGS sequence"/>
</dbReference>
<feature type="region of interest" description="Disordered" evidence="1">
    <location>
        <begin position="8"/>
        <end position="133"/>
    </location>
</feature>
<gene>
    <name evidence="2" type="ORF">PUN28_004021</name>
</gene>
<feature type="compositionally biased region" description="Basic residues" evidence="1">
    <location>
        <begin position="11"/>
        <end position="25"/>
    </location>
</feature>
<feature type="compositionally biased region" description="Basic residues" evidence="1">
    <location>
        <begin position="109"/>
        <end position="119"/>
    </location>
</feature>
<proteinExistence type="predicted"/>
<feature type="compositionally biased region" description="Basic and acidic residues" evidence="1">
    <location>
        <begin position="97"/>
        <end position="108"/>
    </location>
</feature>